<feature type="region of interest" description="Disordered" evidence="1">
    <location>
        <begin position="1"/>
        <end position="20"/>
    </location>
</feature>
<gene>
    <name evidence="2" type="ORF">WSS_A05575</name>
</gene>
<protein>
    <submittedName>
        <fullName evidence="2">Uncharacterized protein</fullName>
    </submittedName>
</protein>
<comment type="caution">
    <text evidence="2">The sequence shown here is derived from an EMBL/GenBank/DDBJ whole genome shotgun (WGS) entry which is preliminary data.</text>
</comment>
<dbReference type="Proteomes" id="UP000005951">
    <property type="component" value="Unassembled WGS sequence"/>
</dbReference>
<sequence length="63" mass="6516">MTEHPDPVGIDGLGETVRQQPADPVGVVTAGEGFDGVDDETRILHPGVERLLLGVGGVRVGDL</sequence>
<evidence type="ECO:0000313" key="3">
    <source>
        <dbReference type="Proteomes" id="UP000005951"/>
    </source>
</evidence>
<evidence type="ECO:0000256" key="1">
    <source>
        <dbReference type="SAM" id="MobiDB-lite"/>
    </source>
</evidence>
<dbReference type="EMBL" id="AJYC02000013">
    <property type="protein sequence ID" value="EKT83757.1"/>
    <property type="molecule type" value="Genomic_DNA"/>
</dbReference>
<name>K8XZI6_RHOOP</name>
<accession>K8XZI6</accession>
<proteinExistence type="predicted"/>
<dbReference type="AlphaFoldDB" id="K8XZI6"/>
<reference evidence="2 3" key="1">
    <citation type="journal article" date="2013" name="Genome Announc.">
        <title>Draft Genome Sequence of Rhodococcus opacus Strain M213 Shows a Diverse Catabolic Potential.</title>
        <authorList>
            <person name="Pathak A."/>
            <person name="Green S.J."/>
            <person name="Ogram A."/>
            <person name="Chauhan A."/>
        </authorList>
    </citation>
    <scope>NUCLEOTIDE SEQUENCE [LARGE SCALE GENOMIC DNA]</scope>
    <source>
        <strain evidence="2 3">M213</strain>
    </source>
</reference>
<evidence type="ECO:0000313" key="2">
    <source>
        <dbReference type="EMBL" id="EKT83757.1"/>
    </source>
</evidence>
<organism evidence="2 3">
    <name type="scientific">Rhodococcus opacus M213</name>
    <dbReference type="NCBI Taxonomy" id="1129896"/>
    <lineage>
        <taxon>Bacteria</taxon>
        <taxon>Bacillati</taxon>
        <taxon>Actinomycetota</taxon>
        <taxon>Actinomycetes</taxon>
        <taxon>Mycobacteriales</taxon>
        <taxon>Nocardiaceae</taxon>
        <taxon>Rhodococcus</taxon>
    </lineage>
</organism>